<dbReference type="InterPro" id="IPR051158">
    <property type="entry name" value="Metallophosphoesterase_sf"/>
</dbReference>
<feature type="transmembrane region" description="Helical" evidence="1">
    <location>
        <begin position="67"/>
        <end position="88"/>
    </location>
</feature>
<dbReference type="PANTHER" id="PTHR31302">
    <property type="entry name" value="TRANSMEMBRANE PROTEIN WITH METALLOPHOSPHOESTERASE DOMAIN-RELATED"/>
    <property type="match status" value="1"/>
</dbReference>
<feature type="transmembrane region" description="Helical" evidence="1">
    <location>
        <begin position="100"/>
        <end position="124"/>
    </location>
</feature>
<keyword evidence="1" id="KW-0472">Membrane</keyword>
<feature type="transmembrane region" description="Helical" evidence="1">
    <location>
        <begin position="41"/>
        <end position="61"/>
    </location>
</feature>
<protein>
    <recommendedName>
        <fullName evidence="2">Calcineurin-like phosphoesterase domain-containing protein</fullName>
    </recommendedName>
</protein>
<dbReference type="GO" id="GO:0016787">
    <property type="term" value="F:hydrolase activity"/>
    <property type="evidence" value="ECO:0007669"/>
    <property type="project" value="InterPro"/>
</dbReference>
<proteinExistence type="predicted"/>
<dbReference type="RefSeq" id="WP_081367907.1">
    <property type="nucleotide sequence ID" value="NZ_FPIP01000010.1"/>
</dbReference>
<dbReference type="InterPro" id="IPR029052">
    <property type="entry name" value="Metallo-depent_PP-like"/>
</dbReference>
<keyword evidence="1" id="KW-1133">Transmembrane helix</keyword>
<dbReference type="Pfam" id="PF00149">
    <property type="entry name" value="Metallophos"/>
    <property type="match status" value="1"/>
</dbReference>
<accession>A0A1K1PQH0</accession>
<evidence type="ECO:0000256" key="1">
    <source>
        <dbReference type="SAM" id="Phobius"/>
    </source>
</evidence>
<dbReference type="Proteomes" id="UP000183461">
    <property type="component" value="Unassembled WGS sequence"/>
</dbReference>
<dbReference type="EMBL" id="FPIP01000010">
    <property type="protein sequence ID" value="SFW49693.1"/>
    <property type="molecule type" value="Genomic_DNA"/>
</dbReference>
<feature type="transmembrane region" description="Helical" evidence="1">
    <location>
        <begin position="6"/>
        <end position="29"/>
    </location>
</feature>
<evidence type="ECO:0000313" key="4">
    <source>
        <dbReference type="Proteomes" id="UP000183461"/>
    </source>
</evidence>
<dbReference type="AlphaFoldDB" id="A0A1K1PQH0"/>
<organism evidence="3 4">
    <name type="scientific">Ruminococcus flavefaciens</name>
    <dbReference type="NCBI Taxonomy" id="1265"/>
    <lineage>
        <taxon>Bacteria</taxon>
        <taxon>Bacillati</taxon>
        <taxon>Bacillota</taxon>
        <taxon>Clostridia</taxon>
        <taxon>Eubacteriales</taxon>
        <taxon>Oscillospiraceae</taxon>
        <taxon>Ruminococcus</taxon>
    </lineage>
</organism>
<dbReference type="SUPFAM" id="SSF56300">
    <property type="entry name" value="Metallo-dependent phosphatases"/>
    <property type="match status" value="1"/>
</dbReference>
<feature type="domain" description="Calcineurin-like phosphoesterase" evidence="2">
    <location>
        <begin position="139"/>
        <end position="308"/>
    </location>
</feature>
<keyword evidence="1" id="KW-0812">Transmembrane</keyword>
<name>A0A1K1PQH0_RUMFL</name>
<reference evidence="3 4" key="1">
    <citation type="submission" date="2016-11" db="EMBL/GenBank/DDBJ databases">
        <authorList>
            <person name="Jaros S."/>
            <person name="Januszkiewicz K."/>
            <person name="Wedrychowicz H."/>
        </authorList>
    </citation>
    <scope>NUCLEOTIDE SEQUENCE [LARGE SCALE GENOMIC DNA]</scope>
    <source>
        <strain evidence="3 4">YL228</strain>
    </source>
</reference>
<evidence type="ECO:0000259" key="2">
    <source>
        <dbReference type="Pfam" id="PF00149"/>
    </source>
</evidence>
<dbReference type="PANTHER" id="PTHR31302:SF0">
    <property type="entry name" value="TRANSMEMBRANE PROTEIN WITH METALLOPHOSPHOESTERASE DOMAIN"/>
    <property type="match status" value="1"/>
</dbReference>
<gene>
    <name evidence="3" type="ORF">SAMN02910280_0026</name>
</gene>
<sequence>MTMWLIILAAVLAAFAAGTAYLTVAVGRFGLIKKLSGGRKWLKGLISFGIIAIVFAALVFLTSVTNAIIILLSTLMFFLIYGLIFRIIRAVRKKDFTCNWAGWLSLITSAVYLGVGYYLCFHIWQTDYTISTDKNIPHMRIALIADSHLGTTFDGEGFAKQLDRIMEQKPDMLLIAGDFVDDSTNREDMITACKALSGLKLDRGAFYCYGNHDKSYYGSEHRGFSAEDLAAELEKSGVRVLEDSVFSADNITIIGRRDSGEKERADISDLMKNIPTENYTIVLDHQPNDYDNEAAANADLVVSGHTHGGQLFPVTYVGEWFKINDATYGHERRKNTDFIVTSGISDWEILFKTGTKSEYVIINIV</sequence>
<dbReference type="Gene3D" id="3.60.21.10">
    <property type="match status" value="1"/>
</dbReference>
<dbReference type="InterPro" id="IPR004843">
    <property type="entry name" value="Calcineurin-like_PHP"/>
</dbReference>
<evidence type="ECO:0000313" key="3">
    <source>
        <dbReference type="EMBL" id="SFW49693.1"/>
    </source>
</evidence>